<dbReference type="PANTHER" id="PTHR30466:SF1">
    <property type="entry name" value="FMN REDUCTASE (NADH) RUTF"/>
    <property type="match status" value="1"/>
</dbReference>
<dbReference type="Gene3D" id="2.30.110.10">
    <property type="entry name" value="Electron Transport, Fmn-binding Protein, Chain A"/>
    <property type="match status" value="1"/>
</dbReference>
<keyword evidence="4" id="KW-1185">Reference proteome</keyword>
<sequence>MEIPGTLDAHRLGDEPPSEADIDLYRVLSADISAGVAVVSTSLHHRDYAATVTAFLSVSYDPPTMLVSLYAGSRIGEAIATTGTWALSLLRSKHQGAADWLASPGAPVEGLLSQVPYRRGPATGSVILEGSIAYFELRTVAIHPAATHLLIVGEVLAMGGDAPAAEVPDPLIHFASAYHRLTP</sequence>
<dbReference type="InterPro" id="IPR012349">
    <property type="entry name" value="Split_barrel_FMN-bd"/>
</dbReference>
<dbReference type="AlphaFoldDB" id="A0A939HKT7"/>
<dbReference type="GO" id="GO:0042602">
    <property type="term" value="F:riboflavin reductase (NADPH) activity"/>
    <property type="evidence" value="ECO:0007669"/>
    <property type="project" value="TreeGrafter"/>
</dbReference>
<organism evidence="3 4">
    <name type="scientific">Arthrobacter cavernae</name>
    <dbReference type="NCBI Taxonomy" id="2817681"/>
    <lineage>
        <taxon>Bacteria</taxon>
        <taxon>Bacillati</taxon>
        <taxon>Actinomycetota</taxon>
        <taxon>Actinomycetes</taxon>
        <taxon>Micrococcales</taxon>
        <taxon>Micrococcaceae</taxon>
        <taxon>Arthrobacter</taxon>
    </lineage>
</organism>
<name>A0A939HKT7_9MICC</name>
<evidence type="ECO:0000256" key="1">
    <source>
        <dbReference type="ARBA" id="ARBA00023002"/>
    </source>
</evidence>
<dbReference type="EMBL" id="JAFNLL010000088">
    <property type="protein sequence ID" value="MBO1269988.1"/>
    <property type="molecule type" value="Genomic_DNA"/>
</dbReference>
<feature type="domain" description="Flavin reductase like" evidence="2">
    <location>
        <begin position="29"/>
        <end position="180"/>
    </location>
</feature>
<comment type="caution">
    <text evidence="3">The sequence shown here is derived from an EMBL/GenBank/DDBJ whole genome shotgun (WGS) entry which is preliminary data.</text>
</comment>
<protein>
    <submittedName>
        <fullName evidence="3">Flavin reductase</fullName>
    </submittedName>
</protein>
<dbReference type="RefSeq" id="WP_207617903.1">
    <property type="nucleotide sequence ID" value="NZ_JAFNLL010000088.1"/>
</dbReference>
<dbReference type="GO" id="GO:0006208">
    <property type="term" value="P:pyrimidine nucleobase catabolic process"/>
    <property type="evidence" value="ECO:0007669"/>
    <property type="project" value="TreeGrafter"/>
</dbReference>
<evidence type="ECO:0000259" key="2">
    <source>
        <dbReference type="SMART" id="SM00903"/>
    </source>
</evidence>
<dbReference type="SMART" id="SM00903">
    <property type="entry name" value="Flavin_Reduct"/>
    <property type="match status" value="1"/>
</dbReference>
<dbReference type="InterPro" id="IPR050268">
    <property type="entry name" value="NADH-dep_flavin_reductase"/>
</dbReference>
<dbReference type="GO" id="GO:0010181">
    <property type="term" value="F:FMN binding"/>
    <property type="evidence" value="ECO:0007669"/>
    <property type="project" value="InterPro"/>
</dbReference>
<dbReference type="InterPro" id="IPR002563">
    <property type="entry name" value="Flavin_Rdtase-like_dom"/>
</dbReference>
<proteinExistence type="predicted"/>
<keyword evidence="1" id="KW-0560">Oxidoreductase</keyword>
<evidence type="ECO:0000313" key="4">
    <source>
        <dbReference type="Proteomes" id="UP000664164"/>
    </source>
</evidence>
<dbReference type="SUPFAM" id="SSF50475">
    <property type="entry name" value="FMN-binding split barrel"/>
    <property type="match status" value="1"/>
</dbReference>
<dbReference type="PANTHER" id="PTHR30466">
    <property type="entry name" value="FLAVIN REDUCTASE"/>
    <property type="match status" value="1"/>
</dbReference>
<reference evidence="3" key="1">
    <citation type="submission" date="2021-03" db="EMBL/GenBank/DDBJ databases">
        <title>A new species, PO-11, isolated from a karst cave deposit.</title>
        <authorList>
            <person name="Zhaoxiaoyong W."/>
        </authorList>
    </citation>
    <scope>NUCLEOTIDE SEQUENCE</scope>
    <source>
        <strain evidence="3">PO-11</strain>
    </source>
</reference>
<dbReference type="Proteomes" id="UP000664164">
    <property type="component" value="Unassembled WGS sequence"/>
</dbReference>
<gene>
    <name evidence="3" type="ORF">J1902_18860</name>
</gene>
<evidence type="ECO:0000313" key="3">
    <source>
        <dbReference type="EMBL" id="MBO1269988.1"/>
    </source>
</evidence>
<dbReference type="Pfam" id="PF01613">
    <property type="entry name" value="Flavin_Reduct"/>
    <property type="match status" value="1"/>
</dbReference>
<accession>A0A939HKT7</accession>